<dbReference type="GeneID" id="101832679"/>
<protein>
    <submittedName>
        <fullName evidence="3">Uncharacterized protein LOC101832679 isoform X3</fullName>
    </submittedName>
</protein>
<proteinExistence type="predicted"/>
<reference evidence="3" key="1">
    <citation type="submission" date="2025-08" db="UniProtKB">
        <authorList>
            <consortium name="RefSeq"/>
        </authorList>
    </citation>
    <scope>IDENTIFICATION</scope>
    <source>
        <tissue evidence="3">Liver</tissue>
    </source>
</reference>
<dbReference type="Proteomes" id="UP000886700">
    <property type="component" value="Unplaced"/>
</dbReference>
<organism evidence="2 3">
    <name type="scientific">Mesocricetus auratus</name>
    <name type="common">Golden hamster</name>
    <dbReference type="NCBI Taxonomy" id="10036"/>
    <lineage>
        <taxon>Eukaryota</taxon>
        <taxon>Metazoa</taxon>
        <taxon>Chordata</taxon>
        <taxon>Craniata</taxon>
        <taxon>Vertebrata</taxon>
        <taxon>Euteleostomi</taxon>
        <taxon>Mammalia</taxon>
        <taxon>Eutheria</taxon>
        <taxon>Euarchontoglires</taxon>
        <taxon>Glires</taxon>
        <taxon>Rodentia</taxon>
        <taxon>Myomorpha</taxon>
        <taxon>Muroidea</taxon>
        <taxon>Cricetidae</taxon>
        <taxon>Cricetinae</taxon>
        <taxon>Mesocricetus</taxon>
    </lineage>
</organism>
<gene>
    <name evidence="3" type="primary">LOC101832679</name>
</gene>
<dbReference type="RefSeq" id="XP_040587034.1">
    <property type="nucleotide sequence ID" value="XM_040731100.1"/>
</dbReference>
<accession>A0ABM2W7U3</accession>
<evidence type="ECO:0000313" key="2">
    <source>
        <dbReference type="Proteomes" id="UP000886700"/>
    </source>
</evidence>
<feature type="region of interest" description="Disordered" evidence="1">
    <location>
        <begin position="1"/>
        <end position="75"/>
    </location>
</feature>
<sequence>MRFWIAGESPLGGSGFVEPEKRDGGEAGGVSEGAVATREGGSAPGARRIQTEDAEAEGRETSSSCSEELLRPPSP</sequence>
<evidence type="ECO:0000313" key="3">
    <source>
        <dbReference type="RefSeq" id="XP_040587034.1"/>
    </source>
</evidence>
<evidence type="ECO:0000256" key="1">
    <source>
        <dbReference type="SAM" id="MobiDB-lite"/>
    </source>
</evidence>
<keyword evidence="2" id="KW-1185">Reference proteome</keyword>
<name>A0ABM2W7U3_MESAU</name>